<organism evidence="2 3">
    <name type="scientific">Urochloa decumbens</name>
    <dbReference type="NCBI Taxonomy" id="240449"/>
    <lineage>
        <taxon>Eukaryota</taxon>
        <taxon>Viridiplantae</taxon>
        <taxon>Streptophyta</taxon>
        <taxon>Embryophyta</taxon>
        <taxon>Tracheophyta</taxon>
        <taxon>Spermatophyta</taxon>
        <taxon>Magnoliopsida</taxon>
        <taxon>Liliopsida</taxon>
        <taxon>Poales</taxon>
        <taxon>Poaceae</taxon>
        <taxon>PACMAD clade</taxon>
        <taxon>Panicoideae</taxon>
        <taxon>Panicodae</taxon>
        <taxon>Paniceae</taxon>
        <taxon>Melinidinae</taxon>
        <taxon>Urochloa</taxon>
    </lineage>
</organism>
<dbReference type="PROSITE" id="PS51087">
    <property type="entry name" value="APAG"/>
    <property type="match status" value="1"/>
</dbReference>
<dbReference type="InterPro" id="IPR036047">
    <property type="entry name" value="F-box-like_dom_sf"/>
</dbReference>
<evidence type="ECO:0000313" key="2">
    <source>
        <dbReference type="EMBL" id="CAL4981363.1"/>
    </source>
</evidence>
<name>A0ABC9APB7_9POAL</name>
<feature type="domain" description="ApaG" evidence="1">
    <location>
        <begin position="307"/>
        <end position="443"/>
    </location>
</feature>
<dbReference type="AlphaFoldDB" id="A0ABC9APB7"/>
<dbReference type="Gene3D" id="2.60.40.1470">
    <property type="entry name" value="ApaG domain"/>
    <property type="match status" value="1"/>
</dbReference>
<evidence type="ECO:0000313" key="3">
    <source>
        <dbReference type="Proteomes" id="UP001497457"/>
    </source>
</evidence>
<dbReference type="InterPro" id="IPR036767">
    <property type="entry name" value="ApaG_sf"/>
</dbReference>
<proteinExistence type="predicted"/>
<keyword evidence="3" id="KW-1185">Reference proteome</keyword>
<evidence type="ECO:0000259" key="1">
    <source>
        <dbReference type="PROSITE" id="PS51087"/>
    </source>
</evidence>
<reference evidence="3" key="1">
    <citation type="submission" date="2024-06" db="EMBL/GenBank/DDBJ databases">
        <authorList>
            <person name="Ryan C."/>
        </authorList>
    </citation>
    <scope>NUCLEOTIDE SEQUENCE [LARGE SCALE GENOMIC DNA]</scope>
</reference>
<gene>
    <name evidence="2" type="ORF">URODEC1_LOCUS56100</name>
</gene>
<accession>A0ABC9APB7</accession>
<dbReference type="PANTHER" id="PTHR47463">
    <property type="entry name" value="F-BOX PROTEIN SKIP16"/>
    <property type="match status" value="1"/>
</dbReference>
<reference evidence="2 3" key="2">
    <citation type="submission" date="2024-10" db="EMBL/GenBank/DDBJ databases">
        <authorList>
            <person name="Ryan C."/>
        </authorList>
    </citation>
    <scope>NUCLEOTIDE SEQUENCE [LARGE SCALE GENOMIC DNA]</scope>
</reference>
<sequence length="443" mass="49948">MPPPAKRRPPPSALENLPPVALAAVITRAGARSAASLACTSRTLRAATSSDERWRRFCADDIGVDCRVDPEGRVLPSFKATYKSWFHSFRMYPLPLVKRVKRFWTLLKSWLSEFFPDALETLAEGLSDIEIRIAEYDLGFQLPMPTKLLYRFCNGQIWRDDMESCGIIGGYELCYEMANVHLLPLKQAVETAKLLFSGNGAVRRSNYIIVADCSFQEKTFLLDCLSGQLYVSTKKFRSNGAIMPCVPDSLIRLHADNNDMPQDGFLLWLEEHLRNLQNGLIKVQIHNFKSNARHISLYPETAPTCSTAVTHGVKVRASSVFVPEESSVYDDPCKYVYYYFIRLSLPDACTVNGQCYSSCQFLSCSLTVRTGNDVFHDESKCYGLLQKDAPDEFKYGSYILLSKLPATIEGSLTFIPLRRHKPDGNQFAVKIAPSPLQPPEYIF</sequence>
<protein>
    <recommendedName>
        <fullName evidence="1">ApaG domain-containing protein</fullName>
    </recommendedName>
</protein>
<dbReference type="InterPro" id="IPR007474">
    <property type="entry name" value="ApaG_domain"/>
</dbReference>
<dbReference type="PANTHER" id="PTHR47463:SF2">
    <property type="entry name" value="F-BOX PROTEIN SKIP16"/>
    <property type="match status" value="1"/>
</dbReference>
<dbReference type="SUPFAM" id="SSF81383">
    <property type="entry name" value="F-box domain"/>
    <property type="match status" value="1"/>
</dbReference>
<dbReference type="SUPFAM" id="SSF110069">
    <property type="entry name" value="ApaG-like"/>
    <property type="match status" value="1"/>
</dbReference>
<dbReference type="Proteomes" id="UP001497457">
    <property type="component" value="Chromosome 21rd"/>
</dbReference>
<dbReference type="EMBL" id="OZ075131">
    <property type="protein sequence ID" value="CAL4981363.1"/>
    <property type="molecule type" value="Genomic_DNA"/>
</dbReference>